<dbReference type="PANTHER" id="PTHR35605:SF1">
    <property type="entry name" value="ECP2 EFFECTOR PROTEIN DOMAIN-CONTAINING PROTEIN-RELATED"/>
    <property type="match status" value="1"/>
</dbReference>
<dbReference type="InParanoid" id="A0A2P5I2G9"/>
<sequence length="219" mass="24107">MNVMFILSLLMGICLADHIPQKTPTFFDNNTILAPNVLGEMVLHTIVDLTWEIDIPDAPYKINITGPASRVIDYINTNYLDHVWPNIDKLNTSSTSKVVQDPGPTLICNVFGLTPYPLATAVRKRLESLGNYHFSLGKGPAACAQAACLNDLQGRSGAIWWCNDGDSQAVASASEISELAHLIIPACAEFAKPITYTRGQVFDQQRPWNVIVTGYEKCR</sequence>
<dbReference type="STRING" id="158607.A0A2P5I2G9"/>
<evidence type="ECO:0000313" key="2">
    <source>
        <dbReference type="EMBL" id="POS76702.1"/>
    </source>
</evidence>
<reference evidence="2" key="1">
    <citation type="submission" date="2017-09" db="EMBL/GenBank/DDBJ databases">
        <title>Polyketide synthases of a Diaporthe helianthi virulent isolate.</title>
        <authorList>
            <person name="Baroncelli R."/>
        </authorList>
    </citation>
    <scope>NUCLEOTIDE SEQUENCE [LARGE SCALE GENOMIC DNA]</scope>
    <source>
        <strain evidence="2">7/96</strain>
    </source>
</reference>
<accession>A0A2P5I2G9</accession>
<gene>
    <name evidence="2" type="ORF">DHEL01_v204904</name>
</gene>
<feature type="chain" id="PRO_5015105154" description="Secreted protein" evidence="1">
    <location>
        <begin position="17"/>
        <end position="219"/>
    </location>
</feature>
<name>A0A2P5I2G9_DIAHE</name>
<dbReference type="EMBL" id="MAVT02000341">
    <property type="protein sequence ID" value="POS76702.1"/>
    <property type="molecule type" value="Genomic_DNA"/>
</dbReference>
<evidence type="ECO:0000313" key="3">
    <source>
        <dbReference type="Proteomes" id="UP000094444"/>
    </source>
</evidence>
<keyword evidence="1" id="KW-0732">Signal</keyword>
<feature type="signal peptide" evidence="1">
    <location>
        <begin position="1"/>
        <end position="16"/>
    </location>
</feature>
<proteinExistence type="predicted"/>
<dbReference type="AlphaFoldDB" id="A0A2P5I2G9"/>
<comment type="caution">
    <text evidence="2">The sequence shown here is derived from an EMBL/GenBank/DDBJ whole genome shotgun (WGS) entry which is preliminary data.</text>
</comment>
<dbReference type="OrthoDB" id="5237803at2759"/>
<organism evidence="2 3">
    <name type="scientific">Diaporthe helianthi</name>
    <dbReference type="NCBI Taxonomy" id="158607"/>
    <lineage>
        <taxon>Eukaryota</taxon>
        <taxon>Fungi</taxon>
        <taxon>Dikarya</taxon>
        <taxon>Ascomycota</taxon>
        <taxon>Pezizomycotina</taxon>
        <taxon>Sordariomycetes</taxon>
        <taxon>Sordariomycetidae</taxon>
        <taxon>Diaporthales</taxon>
        <taxon>Diaporthaceae</taxon>
        <taxon>Diaporthe</taxon>
    </lineage>
</organism>
<evidence type="ECO:0008006" key="4">
    <source>
        <dbReference type="Google" id="ProtNLM"/>
    </source>
</evidence>
<protein>
    <recommendedName>
        <fullName evidence="4">Secreted protein</fullName>
    </recommendedName>
</protein>
<keyword evidence="3" id="KW-1185">Reference proteome</keyword>
<dbReference type="PANTHER" id="PTHR35605">
    <property type="entry name" value="ECP2 EFFECTOR PROTEIN DOMAIN-CONTAINING PROTEIN-RELATED"/>
    <property type="match status" value="1"/>
</dbReference>
<dbReference type="Proteomes" id="UP000094444">
    <property type="component" value="Unassembled WGS sequence"/>
</dbReference>
<evidence type="ECO:0000256" key="1">
    <source>
        <dbReference type="SAM" id="SignalP"/>
    </source>
</evidence>